<protein>
    <submittedName>
        <fullName evidence="2">Uncharacterized protein</fullName>
    </submittedName>
</protein>
<feature type="region of interest" description="Disordered" evidence="1">
    <location>
        <begin position="1"/>
        <end position="71"/>
    </location>
</feature>
<gene>
    <name evidence="2" type="ORF">CVT25_007564</name>
</gene>
<dbReference type="AlphaFoldDB" id="A0A409WVV5"/>
<evidence type="ECO:0000313" key="2">
    <source>
        <dbReference type="EMBL" id="PPQ82655.1"/>
    </source>
</evidence>
<keyword evidence="3" id="KW-1185">Reference proteome</keyword>
<proteinExistence type="predicted"/>
<organism evidence="2 3">
    <name type="scientific">Psilocybe cyanescens</name>
    <dbReference type="NCBI Taxonomy" id="93625"/>
    <lineage>
        <taxon>Eukaryota</taxon>
        <taxon>Fungi</taxon>
        <taxon>Dikarya</taxon>
        <taxon>Basidiomycota</taxon>
        <taxon>Agaricomycotina</taxon>
        <taxon>Agaricomycetes</taxon>
        <taxon>Agaricomycetidae</taxon>
        <taxon>Agaricales</taxon>
        <taxon>Agaricineae</taxon>
        <taxon>Strophariaceae</taxon>
        <taxon>Psilocybe</taxon>
    </lineage>
</organism>
<name>A0A409WVV5_PSICY</name>
<dbReference type="EMBL" id="NHYD01003112">
    <property type="protein sequence ID" value="PPQ82655.1"/>
    <property type="molecule type" value="Genomic_DNA"/>
</dbReference>
<feature type="compositionally biased region" description="Basic and acidic residues" evidence="1">
    <location>
        <begin position="8"/>
        <end position="25"/>
    </location>
</feature>
<reference evidence="2 3" key="1">
    <citation type="journal article" date="2018" name="Evol. Lett.">
        <title>Horizontal gene cluster transfer increased hallucinogenic mushroom diversity.</title>
        <authorList>
            <person name="Reynolds H.T."/>
            <person name="Vijayakumar V."/>
            <person name="Gluck-Thaler E."/>
            <person name="Korotkin H.B."/>
            <person name="Matheny P.B."/>
            <person name="Slot J.C."/>
        </authorList>
    </citation>
    <scope>NUCLEOTIDE SEQUENCE [LARGE SCALE GENOMIC DNA]</scope>
    <source>
        <strain evidence="2 3">2631</strain>
    </source>
</reference>
<dbReference type="InParanoid" id="A0A409WVV5"/>
<dbReference type="Proteomes" id="UP000283269">
    <property type="component" value="Unassembled WGS sequence"/>
</dbReference>
<evidence type="ECO:0000313" key="3">
    <source>
        <dbReference type="Proteomes" id="UP000283269"/>
    </source>
</evidence>
<comment type="caution">
    <text evidence="2">The sequence shown here is derived from an EMBL/GenBank/DDBJ whole genome shotgun (WGS) entry which is preliminary data.</text>
</comment>
<evidence type="ECO:0000256" key="1">
    <source>
        <dbReference type="SAM" id="MobiDB-lite"/>
    </source>
</evidence>
<accession>A0A409WVV5</accession>
<sequence>MVRRGRRRGDGKEKSRKKEKEEAKAKAQPMRHSTSGFEVGPPPVASVFLDGGPHSNSNASPNCEDARHEEE</sequence>